<evidence type="ECO:0000256" key="4">
    <source>
        <dbReference type="SAM" id="MobiDB-lite"/>
    </source>
</evidence>
<evidence type="ECO:0000256" key="3">
    <source>
        <dbReference type="PROSITE-ProRule" id="PRU00464"/>
    </source>
</evidence>
<keyword evidence="7" id="KW-1185">Reference proteome</keyword>
<dbReference type="GO" id="GO:0016787">
    <property type="term" value="F:hydrolase activity"/>
    <property type="evidence" value="ECO:0007669"/>
    <property type="project" value="UniProtKB-KW"/>
</dbReference>
<dbReference type="KEGG" id="tga:TGAM_2041"/>
<dbReference type="PROSITE" id="PS51084">
    <property type="entry name" value="HIT_2"/>
    <property type="match status" value="1"/>
</dbReference>
<dbReference type="PATRIC" id="fig|593117.10.peg.2052"/>
<dbReference type="EMBL" id="CP001398">
    <property type="protein sequence ID" value="ACS34543.1"/>
    <property type="molecule type" value="Genomic_DNA"/>
</dbReference>
<evidence type="ECO:0000256" key="1">
    <source>
        <dbReference type="ARBA" id="ARBA00022741"/>
    </source>
</evidence>
<dbReference type="Pfam" id="PF01230">
    <property type="entry name" value="HIT"/>
    <property type="match status" value="1"/>
</dbReference>
<feature type="compositionally biased region" description="Basic residues" evidence="4">
    <location>
        <begin position="20"/>
        <end position="29"/>
    </location>
</feature>
<dbReference type="InterPro" id="IPR039383">
    <property type="entry name" value="FHIT"/>
</dbReference>
<protein>
    <submittedName>
        <fullName evidence="6">Hit histidine triad protein (Hit)</fullName>
    </submittedName>
</protein>
<organism evidence="6 7">
    <name type="scientific">Thermococcus gammatolerans (strain DSM 15229 / JCM 11827 / EJ3)</name>
    <dbReference type="NCBI Taxonomy" id="593117"/>
    <lineage>
        <taxon>Archaea</taxon>
        <taxon>Methanobacteriati</taxon>
        <taxon>Methanobacteriota</taxon>
        <taxon>Thermococci</taxon>
        <taxon>Thermococcales</taxon>
        <taxon>Thermococcaceae</taxon>
        <taxon>Thermococcus</taxon>
    </lineage>
</organism>
<dbReference type="AlphaFoldDB" id="C5A2C4"/>
<sequence length="196" mass="22384">MRVLSSSAFGTSSGVQLSSHRYHSRSPPKTRVKYTGFKPLGGCAMRCPFCEPKKENVLYEGELIRILIDSYPASKGHLLVVPRRHVEKWEDLREEEKTALLKGMELAMKALRKALNPDAFNVGMNLGREAGQTVPHLHLHVIPRRKGDSKNPRGGVRKAVLDLEDENLNLKERWMRNRMSEEEKKKLREVFNSITP</sequence>
<evidence type="ECO:0000313" key="6">
    <source>
        <dbReference type="EMBL" id="ACS34543.1"/>
    </source>
</evidence>
<dbReference type="Proteomes" id="UP000001488">
    <property type="component" value="Chromosome"/>
</dbReference>
<dbReference type="PANTHER" id="PTHR42997:SF1">
    <property type="entry name" value="AP-4-A PHOSPHORYLASE"/>
    <property type="match status" value="1"/>
</dbReference>
<dbReference type="STRING" id="593117.TGAM_2041"/>
<feature type="short sequence motif" description="Histidine triad motif" evidence="3">
    <location>
        <begin position="136"/>
        <end position="140"/>
    </location>
</feature>
<proteinExistence type="predicted"/>
<keyword evidence="1" id="KW-0547">Nucleotide-binding</keyword>
<dbReference type="HOGENOM" id="CLU_056776_5_0_2"/>
<dbReference type="InterPro" id="IPR036265">
    <property type="entry name" value="HIT-like_sf"/>
</dbReference>
<dbReference type="PANTHER" id="PTHR42997">
    <property type="entry name" value="HIT FAMILY HYDROLASE"/>
    <property type="match status" value="1"/>
</dbReference>
<dbReference type="InterPro" id="IPR052908">
    <property type="entry name" value="AP-4-A_phosphorylase"/>
</dbReference>
<dbReference type="GO" id="GO:0000166">
    <property type="term" value="F:nucleotide binding"/>
    <property type="evidence" value="ECO:0007669"/>
    <property type="project" value="UniProtKB-KW"/>
</dbReference>
<evidence type="ECO:0000313" key="7">
    <source>
        <dbReference type="Proteomes" id="UP000001488"/>
    </source>
</evidence>
<evidence type="ECO:0000256" key="2">
    <source>
        <dbReference type="ARBA" id="ARBA00022801"/>
    </source>
</evidence>
<feature type="compositionally biased region" description="Polar residues" evidence="4">
    <location>
        <begin position="1"/>
        <end position="19"/>
    </location>
</feature>
<keyword evidence="2" id="KW-0378">Hydrolase</keyword>
<dbReference type="Gene3D" id="3.30.428.10">
    <property type="entry name" value="HIT-like"/>
    <property type="match status" value="1"/>
</dbReference>
<name>C5A2C4_THEGJ</name>
<dbReference type="SUPFAM" id="SSF54197">
    <property type="entry name" value="HIT-like"/>
    <property type="match status" value="1"/>
</dbReference>
<dbReference type="eggNOG" id="arCOG00419">
    <property type="taxonomic scope" value="Archaea"/>
</dbReference>
<dbReference type="PaxDb" id="593117-TGAM_2041"/>
<evidence type="ECO:0000259" key="5">
    <source>
        <dbReference type="PROSITE" id="PS51084"/>
    </source>
</evidence>
<dbReference type="InterPro" id="IPR019808">
    <property type="entry name" value="Histidine_triad_CS"/>
</dbReference>
<accession>C5A2C4</accession>
<gene>
    <name evidence="6" type="ordered locus">TGAM_2041</name>
</gene>
<reference evidence="6 7" key="1">
    <citation type="journal article" date="2007" name="Genome Biol.">
        <title>Genome analysis and genome-wide proteomics of Thermococcus gammatolerans, the most radioresistant organism known amongst the Archaea.</title>
        <authorList>
            <person name="Zivanovic Y."/>
            <person name="Armengaud J."/>
            <person name="Lagorce A."/>
            <person name="Leplat C."/>
            <person name="Guerin P."/>
            <person name="Dutertre M."/>
            <person name="Anthouard V."/>
            <person name="Forterre P."/>
            <person name="Wincker P."/>
            <person name="Confalonieri F."/>
        </authorList>
    </citation>
    <scope>NUCLEOTIDE SEQUENCE [LARGE SCALE GENOMIC DNA]</scope>
    <source>
        <strain evidence="7">DSM 15229 / JCM 11827 / EJ3</strain>
    </source>
</reference>
<feature type="domain" description="HIT" evidence="5">
    <location>
        <begin position="45"/>
        <end position="151"/>
    </location>
</feature>
<dbReference type="PROSITE" id="PS00892">
    <property type="entry name" value="HIT_1"/>
    <property type="match status" value="1"/>
</dbReference>
<feature type="region of interest" description="Disordered" evidence="4">
    <location>
        <begin position="1"/>
        <end position="29"/>
    </location>
</feature>
<dbReference type="InterPro" id="IPR011146">
    <property type="entry name" value="HIT-like"/>
</dbReference>
<dbReference type="CDD" id="cd01275">
    <property type="entry name" value="FHIT"/>
    <property type="match status" value="1"/>
</dbReference>